<keyword evidence="2" id="KW-1185">Reference proteome</keyword>
<proteinExistence type="predicted"/>
<dbReference type="InterPro" id="IPR015943">
    <property type="entry name" value="WD40/YVTN_repeat-like_dom_sf"/>
</dbReference>
<reference evidence="1" key="1">
    <citation type="journal article" date="2020" name="New Phytol.">
        <title>Comparative genomics reveals dynamic genome evolution in host specialist ectomycorrhizal fungi.</title>
        <authorList>
            <person name="Lofgren L.A."/>
            <person name="Nguyen N.H."/>
            <person name="Vilgalys R."/>
            <person name="Ruytinx J."/>
            <person name="Liao H.L."/>
            <person name="Branco S."/>
            <person name="Kuo A."/>
            <person name="LaButti K."/>
            <person name="Lipzen A."/>
            <person name="Andreopoulos W."/>
            <person name="Pangilinan J."/>
            <person name="Riley R."/>
            <person name="Hundley H."/>
            <person name="Na H."/>
            <person name="Barry K."/>
            <person name="Grigoriev I.V."/>
            <person name="Stajich J.E."/>
            <person name="Kennedy P.G."/>
        </authorList>
    </citation>
    <scope>NUCLEOTIDE SEQUENCE</scope>
    <source>
        <strain evidence="1">DOB743</strain>
    </source>
</reference>
<organism evidence="1 2">
    <name type="scientific">Suillus placidus</name>
    <dbReference type="NCBI Taxonomy" id="48579"/>
    <lineage>
        <taxon>Eukaryota</taxon>
        <taxon>Fungi</taxon>
        <taxon>Dikarya</taxon>
        <taxon>Basidiomycota</taxon>
        <taxon>Agaricomycotina</taxon>
        <taxon>Agaricomycetes</taxon>
        <taxon>Agaricomycetidae</taxon>
        <taxon>Boletales</taxon>
        <taxon>Suillineae</taxon>
        <taxon>Suillaceae</taxon>
        <taxon>Suillus</taxon>
    </lineage>
</organism>
<dbReference type="Gene3D" id="2.130.10.10">
    <property type="entry name" value="YVTN repeat-like/Quinoprotein amine dehydrogenase"/>
    <property type="match status" value="1"/>
</dbReference>
<dbReference type="OrthoDB" id="2615105at2759"/>
<dbReference type="AlphaFoldDB" id="A0A9P7CZG5"/>
<gene>
    <name evidence="1" type="ORF">EV702DRAFT_1128488</name>
</gene>
<dbReference type="EMBL" id="JABBWD010000046">
    <property type="protein sequence ID" value="KAG1773695.1"/>
    <property type="molecule type" value="Genomic_DNA"/>
</dbReference>
<evidence type="ECO:0000313" key="2">
    <source>
        <dbReference type="Proteomes" id="UP000714275"/>
    </source>
</evidence>
<protein>
    <submittedName>
        <fullName evidence="1">Uncharacterized protein</fullName>
    </submittedName>
</protein>
<name>A0A9P7CZG5_9AGAM</name>
<dbReference type="Proteomes" id="UP000714275">
    <property type="component" value="Unassembled WGS sequence"/>
</dbReference>
<evidence type="ECO:0000313" key="1">
    <source>
        <dbReference type="EMBL" id="KAG1773695.1"/>
    </source>
</evidence>
<comment type="caution">
    <text evidence="1">The sequence shown here is derived from an EMBL/GenBank/DDBJ whole genome shotgun (WGS) entry which is preliminary data.</text>
</comment>
<accession>A0A9P7CZG5</accession>
<sequence length="92" mass="10139">MGTGQPLGAPLQGHTGSVQSVAISSDGHRIVSYLSLLNFGASHKFDRRADSDTQLVMYLTFQFALYPLEQYATCNRFCTVVALCTMCRESTR</sequence>